<evidence type="ECO:0000256" key="7">
    <source>
        <dbReference type="ARBA" id="ARBA00022840"/>
    </source>
</evidence>
<accession>A0ABT0ZVU7</accession>
<protein>
    <recommendedName>
        <fullName evidence="2">histidine kinase</fullName>
        <ecNumber evidence="2">2.7.13.3</ecNumber>
    </recommendedName>
</protein>
<keyword evidence="5" id="KW-0547">Nucleotide-binding</keyword>
<dbReference type="Pfam" id="PF23539">
    <property type="entry name" value="DUF7134"/>
    <property type="match status" value="1"/>
</dbReference>
<evidence type="ECO:0000259" key="12">
    <source>
        <dbReference type="Pfam" id="PF23539"/>
    </source>
</evidence>
<keyword evidence="4" id="KW-0808">Transferase</keyword>
<evidence type="ECO:0000256" key="4">
    <source>
        <dbReference type="ARBA" id="ARBA00022679"/>
    </source>
</evidence>
<dbReference type="Gene3D" id="1.20.5.1930">
    <property type="match status" value="1"/>
</dbReference>
<sequence>MAAAGAPHAVRDPDTRAAPVARWDADRLPVVLDAAVAVGLLVALSAAAPPGTGPAWLAPALPVALTLPLAVRRRWPRAVFAVVALAAVGSVAVGMGRLPFLAAAYAAYAVAVSRPARRWTRGHGYLAVLGAVPLLAGTQAPTSSWIDAVLIGPVVVGAAWVVGRVVRERGLLAAQAAQRLAERAVTAERLHIARELHDVVAHSISVIAVKAGVANHVLAARPQEAADALRVIEGASREVLTELRHLLGVLRREDDAPAELGPTPGLAALPALATQAERAGVRVELDLPRATALPDGVDLSAYRIVQEALTNVIKHAGPVRCRIEVRVEADRVRIAVTDTGPATAAPPVPGHGLIGMRERVAVYGGAFHAGPEPGGGFAVRAELPLAGSRR</sequence>
<dbReference type="InterPro" id="IPR055558">
    <property type="entry name" value="DUF7134"/>
</dbReference>
<dbReference type="SUPFAM" id="SSF55874">
    <property type="entry name" value="ATPase domain of HSP90 chaperone/DNA topoisomerase II/histidine kinase"/>
    <property type="match status" value="1"/>
</dbReference>
<dbReference type="InterPro" id="IPR011712">
    <property type="entry name" value="Sig_transdc_His_kin_sub3_dim/P"/>
</dbReference>
<feature type="transmembrane region" description="Helical" evidence="9">
    <location>
        <begin position="144"/>
        <end position="162"/>
    </location>
</feature>
<dbReference type="Proteomes" id="UP001165283">
    <property type="component" value="Unassembled WGS sequence"/>
</dbReference>
<dbReference type="EMBL" id="JAGSOV010000015">
    <property type="protein sequence ID" value="MCO1654871.1"/>
    <property type="molecule type" value="Genomic_DNA"/>
</dbReference>
<dbReference type="Pfam" id="PF02518">
    <property type="entry name" value="HATPase_c"/>
    <property type="match status" value="1"/>
</dbReference>
<gene>
    <name evidence="13" type="ORF">KDL28_07345</name>
</gene>
<evidence type="ECO:0000256" key="6">
    <source>
        <dbReference type="ARBA" id="ARBA00022777"/>
    </source>
</evidence>
<comment type="caution">
    <text evidence="13">The sequence shown here is derived from an EMBL/GenBank/DDBJ whole genome shotgun (WGS) entry which is preliminary data.</text>
</comment>
<evidence type="ECO:0000259" key="10">
    <source>
        <dbReference type="Pfam" id="PF02518"/>
    </source>
</evidence>
<dbReference type="PANTHER" id="PTHR24421:SF10">
    <property type="entry name" value="NITRATE_NITRITE SENSOR PROTEIN NARQ"/>
    <property type="match status" value="1"/>
</dbReference>
<evidence type="ECO:0000256" key="5">
    <source>
        <dbReference type="ARBA" id="ARBA00022741"/>
    </source>
</evidence>
<feature type="domain" description="Signal transduction histidine kinase subgroup 3 dimerisation and phosphoacceptor" evidence="11">
    <location>
        <begin position="188"/>
        <end position="253"/>
    </location>
</feature>
<keyword evidence="6 13" id="KW-0418">Kinase</keyword>
<organism evidence="13 14">
    <name type="scientific">Pseudonocardia humida</name>
    <dbReference type="NCBI Taxonomy" id="2800819"/>
    <lineage>
        <taxon>Bacteria</taxon>
        <taxon>Bacillati</taxon>
        <taxon>Actinomycetota</taxon>
        <taxon>Actinomycetes</taxon>
        <taxon>Pseudonocardiales</taxon>
        <taxon>Pseudonocardiaceae</taxon>
        <taxon>Pseudonocardia</taxon>
    </lineage>
</organism>
<keyword evidence="9" id="KW-0812">Transmembrane</keyword>
<keyword evidence="9" id="KW-1133">Transmembrane helix</keyword>
<dbReference type="GO" id="GO:0016301">
    <property type="term" value="F:kinase activity"/>
    <property type="evidence" value="ECO:0007669"/>
    <property type="project" value="UniProtKB-KW"/>
</dbReference>
<name>A0ABT0ZVU7_9PSEU</name>
<evidence type="ECO:0000313" key="14">
    <source>
        <dbReference type="Proteomes" id="UP001165283"/>
    </source>
</evidence>
<dbReference type="RefSeq" id="WP_252436572.1">
    <property type="nucleotide sequence ID" value="NZ_JAGSOV010000015.1"/>
</dbReference>
<evidence type="ECO:0000256" key="8">
    <source>
        <dbReference type="ARBA" id="ARBA00023012"/>
    </source>
</evidence>
<dbReference type="Gene3D" id="3.30.565.10">
    <property type="entry name" value="Histidine kinase-like ATPase, C-terminal domain"/>
    <property type="match status" value="1"/>
</dbReference>
<dbReference type="EC" id="2.7.13.3" evidence="2"/>
<proteinExistence type="predicted"/>
<keyword evidence="9" id="KW-0472">Membrane</keyword>
<evidence type="ECO:0000256" key="2">
    <source>
        <dbReference type="ARBA" id="ARBA00012438"/>
    </source>
</evidence>
<feature type="domain" description="DUF7134" evidence="12">
    <location>
        <begin position="27"/>
        <end position="169"/>
    </location>
</feature>
<evidence type="ECO:0000256" key="9">
    <source>
        <dbReference type="SAM" id="Phobius"/>
    </source>
</evidence>
<keyword evidence="8" id="KW-0902">Two-component regulatory system</keyword>
<dbReference type="InterPro" id="IPR036890">
    <property type="entry name" value="HATPase_C_sf"/>
</dbReference>
<feature type="transmembrane region" description="Helical" evidence="9">
    <location>
        <begin position="78"/>
        <end position="111"/>
    </location>
</feature>
<evidence type="ECO:0000256" key="1">
    <source>
        <dbReference type="ARBA" id="ARBA00000085"/>
    </source>
</evidence>
<dbReference type="Pfam" id="PF07730">
    <property type="entry name" value="HisKA_3"/>
    <property type="match status" value="1"/>
</dbReference>
<comment type="catalytic activity">
    <reaction evidence="1">
        <text>ATP + protein L-histidine = ADP + protein N-phospho-L-histidine.</text>
        <dbReference type="EC" id="2.7.13.3"/>
    </reaction>
</comment>
<evidence type="ECO:0000313" key="13">
    <source>
        <dbReference type="EMBL" id="MCO1654871.1"/>
    </source>
</evidence>
<dbReference type="PANTHER" id="PTHR24421">
    <property type="entry name" value="NITRATE/NITRITE SENSOR PROTEIN NARX-RELATED"/>
    <property type="match status" value="1"/>
</dbReference>
<dbReference type="InterPro" id="IPR003594">
    <property type="entry name" value="HATPase_dom"/>
</dbReference>
<keyword evidence="14" id="KW-1185">Reference proteome</keyword>
<keyword evidence="7" id="KW-0067">ATP-binding</keyword>
<dbReference type="CDD" id="cd16917">
    <property type="entry name" value="HATPase_UhpB-NarQ-NarX-like"/>
    <property type="match status" value="1"/>
</dbReference>
<evidence type="ECO:0000259" key="11">
    <source>
        <dbReference type="Pfam" id="PF07730"/>
    </source>
</evidence>
<keyword evidence="3" id="KW-0597">Phosphoprotein</keyword>
<feature type="domain" description="Histidine kinase/HSP90-like ATPase" evidence="10">
    <location>
        <begin position="299"/>
        <end position="386"/>
    </location>
</feature>
<feature type="transmembrane region" description="Helical" evidence="9">
    <location>
        <begin position="30"/>
        <end position="48"/>
    </location>
</feature>
<reference evidence="13" key="1">
    <citation type="submission" date="2021-04" db="EMBL/GenBank/DDBJ databases">
        <title>Pseudonocardia sp. nov., isolated from sandy soil of mangrove forest.</title>
        <authorList>
            <person name="Zan Z."/>
            <person name="Huang R."/>
            <person name="Liu W."/>
        </authorList>
    </citation>
    <scope>NUCLEOTIDE SEQUENCE</scope>
    <source>
        <strain evidence="13">S2-4</strain>
    </source>
</reference>
<dbReference type="InterPro" id="IPR050482">
    <property type="entry name" value="Sensor_HK_TwoCompSys"/>
</dbReference>
<evidence type="ECO:0000256" key="3">
    <source>
        <dbReference type="ARBA" id="ARBA00022553"/>
    </source>
</evidence>
<feature type="transmembrane region" description="Helical" evidence="9">
    <location>
        <begin position="54"/>
        <end position="71"/>
    </location>
</feature>